<keyword evidence="1" id="KW-0812">Transmembrane</keyword>
<proteinExistence type="predicted"/>
<evidence type="ECO:0000313" key="3">
    <source>
        <dbReference type="Proteomes" id="UP000324897"/>
    </source>
</evidence>
<dbReference type="Proteomes" id="UP000324897">
    <property type="component" value="Unassembled WGS sequence"/>
</dbReference>
<accession>A0A5J9U083</accession>
<reference evidence="2 3" key="1">
    <citation type="journal article" date="2019" name="Sci. Rep.">
        <title>A high-quality genome of Eragrostis curvula grass provides insights into Poaceae evolution and supports new strategies to enhance forage quality.</title>
        <authorList>
            <person name="Carballo J."/>
            <person name="Santos B.A.C.M."/>
            <person name="Zappacosta D."/>
            <person name="Garbus I."/>
            <person name="Selva J.P."/>
            <person name="Gallo C.A."/>
            <person name="Diaz A."/>
            <person name="Albertini E."/>
            <person name="Caccamo M."/>
            <person name="Echenique V."/>
        </authorList>
    </citation>
    <scope>NUCLEOTIDE SEQUENCE [LARGE SCALE GENOMIC DNA]</scope>
    <source>
        <strain evidence="3">cv. Victoria</strain>
        <tissue evidence="2">Leaf</tissue>
    </source>
</reference>
<name>A0A5J9U083_9POAL</name>
<gene>
    <name evidence="2" type="ORF">EJB05_40129</name>
</gene>
<dbReference type="EMBL" id="RWGY01000031">
    <property type="protein sequence ID" value="TVU16558.1"/>
    <property type="molecule type" value="Genomic_DNA"/>
</dbReference>
<keyword evidence="3" id="KW-1185">Reference proteome</keyword>
<dbReference type="AlphaFoldDB" id="A0A5J9U083"/>
<evidence type="ECO:0000256" key="1">
    <source>
        <dbReference type="SAM" id="Phobius"/>
    </source>
</evidence>
<evidence type="ECO:0000313" key="2">
    <source>
        <dbReference type="EMBL" id="TVU16558.1"/>
    </source>
</evidence>
<sequence>MVGDDDRVNLSPLGVGGNSAVAFGGASVGDAQLPTQARVFGAPTRGDGGETSQRRRMFVVLGLDLFVSLLSAVSLRVVPAMGGFG</sequence>
<feature type="transmembrane region" description="Helical" evidence="1">
    <location>
        <begin position="58"/>
        <end position="78"/>
    </location>
</feature>
<comment type="caution">
    <text evidence="2">The sequence shown here is derived from an EMBL/GenBank/DDBJ whole genome shotgun (WGS) entry which is preliminary data.</text>
</comment>
<keyword evidence="1" id="KW-1133">Transmembrane helix</keyword>
<dbReference type="Gramene" id="TVU16558">
    <property type="protein sequence ID" value="TVU16558"/>
    <property type="gene ID" value="EJB05_40129"/>
</dbReference>
<feature type="non-terminal residue" evidence="2">
    <location>
        <position position="1"/>
    </location>
</feature>
<organism evidence="2 3">
    <name type="scientific">Eragrostis curvula</name>
    <name type="common">weeping love grass</name>
    <dbReference type="NCBI Taxonomy" id="38414"/>
    <lineage>
        <taxon>Eukaryota</taxon>
        <taxon>Viridiplantae</taxon>
        <taxon>Streptophyta</taxon>
        <taxon>Embryophyta</taxon>
        <taxon>Tracheophyta</taxon>
        <taxon>Spermatophyta</taxon>
        <taxon>Magnoliopsida</taxon>
        <taxon>Liliopsida</taxon>
        <taxon>Poales</taxon>
        <taxon>Poaceae</taxon>
        <taxon>PACMAD clade</taxon>
        <taxon>Chloridoideae</taxon>
        <taxon>Eragrostideae</taxon>
        <taxon>Eragrostidinae</taxon>
        <taxon>Eragrostis</taxon>
    </lineage>
</organism>
<keyword evidence="1" id="KW-0472">Membrane</keyword>
<protein>
    <submittedName>
        <fullName evidence="2">Uncharacterized protein</fullName>
    </submittedName>
</protein>
<dbReference type="OrthoDB" id="10568176at2759"/>